<dbReference type="Proteomes" id="UP001500190">
    <property type="component" value="Unassembled WGS sequence"/>
</dbReference>
<accession>A0ABN2ED64</accession>
<dbReference type="InterPro" id="IPR021449">
    <property type="entry name" value="DUF3099"/>
</dbReference>
<gene>
    <name evidence="2" type="ORF">GCM10009742_59300</name>
</gene>
<evidence type="ECO:0000313" key="2">
    <source>
        <dbReference type="EMBL" id="GAA1603063.1"/>
    </source>
</evidence>
<keyword evidence="1" id="KW-0812">Transmembrane</keyword>
<name>A0ABN2ED64_9ACTN</name>
<dbReference type="EMBL" id="BAAAND010000009">
    <property type="protein sequence ID" value="GAA1603063.1"/>
    <property type="molecule type" value="Genomic_DNA"/>
</dbReference>
<keyword evidence="1" id="KW-0472">Membrane</keyword>
<organism evidence="2 3">
    <name type="scientific">Kribbella karoonensis</name>
    <dbReference type="NCBI Taxonomy" id="324851"/>
    <lineage>
        <taxon>Bacteria</taxon>
        <taxon>Bacillati</taxon>
        <taxon>Actinomycetota</taxon>
        <taxon>Actinomycetes</taxon>
        <taxon>Propionibacteriales</taxon>
        <taxon>Kribbellaceae</taxon>
        <taxon>Kribbella</taxon>
    </lineage>
</organism>
<proteinExistence type="predicted"/>
<sequence length="63" mass="6833">MAARKYDNRKLYVLLMGSCATLIILAWFVVRLFSIPAAVAMSAVAAVLPPAAVIVANWGQDKR</sequence>
<dbReference type="Pfam" id="PF11298">
    <property type="entry name" value="DUF3099"/>
    <property type="match status" value="1"/>
</dbReference>
<keyword evidence="3" id="KW-1185">Reference proteome</keyword>
<reference evidence="2 3" key="1">
    <citation type="journal article" date="2019" name="Int. J. Syst. Evol. Microbiol.">
        <title>The Global Catalogue of Microorganisms (GCM) 10K type strain sequencing project: providing services to taxonomists for standard genome sequencing and annotation.</title>
        <authorList>
            <consortium name="The Broad Institute Genomics Platform"/>
            <consortium name="The Broad Institute Genome Sequencing Center for Infectious Disease"/>
            <person name="Wu L."/>
            <person name="Ma J."/>
        </authorList>
    </citation>
    <scope>NUCLEOTIDE SEQUENCE [LARGE SCALE GENOMIC DNA]</scope>
    <source>
        <strain evidence="2 3">JCM 14304</strain>
    </source>
</reference>
<evidence type="ECO:0008006" key="4">
    <source>
        <dbReference type="Google" id="ProtNLM"/>
    </source>
</evidence>
<comment type="caution">
    <text evidence="2">The sequence shown here is derived from an EMBL/GenBank/DDBJ whole genome shotgun (WGS) entry which is preliminary data.</text>
</comment>
<protein>
    <recommendedName>
        <fullName evidence="4">DUF3099 domain-containing protein</fullName>
    </recommendedName>
</protein>
<evidence type="ECO:0000313" key="3">
    <source>
        <dbReference type="Proteomes" id="UP001500190"/>
    </source>
</evidence>
<evidence type="ECO:0000256" key="1">
    <source>
        <dbReference type="SAM" id="Phobius"/>
    </source>
</evidence>
<keyword evidence="1" id="KW-1133">Transmembrane helix</keyword>
<feature type="transmembrane region" description="Helical" evidence="1">
    <location>
        <begin position="12"/>
        <end position="29"/>
    </location>
</feature>
<dbReference type="RefSeq" id="WP_344197241.1">
    <property type="nucleotide sequence ID" value="NZ_BAAAND010000009.1"/>
</dbReference>
<feature type="transmembrane region" description="Helical" evidence="1">
    <location>
        <begin position="35"/>
        <end position="58"/>
    </location>
</feature>